<gene>
    <name evidence="2" type="ORF">JQN70_02590</name>
</gene>
<dbReference type="InterPro" id="IPR002575">
    <property type="entry name" value="Aminoglycoside_PTrfase"/>
</dbReference>
<reference evidence="2" key="1">
    <citation type="submission" date="2021-02" db="EMBL/GenBank/DDBJ databases">
        <title>Phycicoccus sp. MQZ13P-5T, whole genome shotgun sequence.</title>
        <authorList>
            <person name="Tuo L."/>
        </authorList>
    </citation>
    <scope>NUCLEOTIDE SEQUENCE</scope>
    <source>
        <strain evidence="2">MQZ13P-5</strain>
    </source>
</reference>
<dbReference type="InterPro" id="IPR011009">
    <property type="entry name" value="Kinase-like_dom_sf"/>
</dbReference>
<dbReference type="Pfam" id="PF01636">
    <property type="entry name" value="APH"/>
    <property type="match status" value="1"/>
</dbReference>
<evidence type="ECO:0000259" key="1">
    <source>
        <dbReference type="Pfam" id="PF01636"/>
    </source>
</evidence>
<dbReference type="Proteomes" id="UP001430172">
    <property type="component" value="Unassembled WGS sequence"/>
</dbReference>
<dbReference type="EMBL" id="JAFDVD010000003">
    <property type="protein sequence ID" value="MBM6399269.1"/>
    <property type="molecule type" value="Genomic_DNA"/>
</dbReference>
<evidence type="ECO:0000313" key="3">
    <source>
        <dbReference type="Proteomes" id="UP001430172"/>
    </source>
</evidence>
<dbReference type="RefSeq" id="WP_204129733.1">
    <property type="nucleotide sequence ID" value="NZ_JAFDVD010000003.1"/>
</dbReference>
<dbReference type="Gene3D" id="1.10.510.10">
    <property type="entry name" value="Transferase(Phosphotransferase) domain 1"/>
    <property type="match status" value="1"/>
</dbReference>
<protein>
    <submittedName>
        <fullName evidence="2">Aminoglycoside phosphotransferase family protein</fullName>
    </submittedName>
</protein>
<organism evidence="2 3">
    <name type="scientific">Phycicoccus sonneratiae</name>
    <dbReference type="NCBI Taxonomy" id="2807628"/>
    <lineage>
        <taxon>Bacteria</taxon>
        <taxon>Bacillati</taxon>
        <taxon>Actinomycetota</taxon>
        <taxon>Actinomycetes</taxon>
        <taxon>Micrococcales</taxon>
        <taxon>Intrasporangiaceae</taxon>
        <taxon>Phycicoccus</taxon>
    </lineage>
</organism>
<name>A0ABS2CHC2_9MICO</name>
<evidence type="ECO:0000313" key="2">
    <source>
        <dbReference type="EMBL" id="MBM6399269.1"/>
    </source>
</evidence>
<keyword evidence="3" id="KW-1185">Reference proteome</keyword>
<proteinExistence type="predicted"/>
<comment type="caution">
    <text evidence="2">The sequence shown here is derived from an EMBL/GenBank/DDBJ whole genome shotgun (WGS) entry which is preliminary data.</text>
</comment>
<accession>A0ABS2CHC2</accession>
<feature type="domain" description="Aminoglycoside phosphotransferase" evidence="1">
    <location>
        <begin position="63"/>
        <end position="272"/>
    </location>
</feature>
<sequence length="314" mass="32991">MQSPPPDLPPARVLAIVRDGWRPGATAAGYLPVGFGSHHWRVEDDDGRACFASADAVDGPGGWERLAGAFGVAAAARAAGVPEAHGPVPGRDGTLLARSGLWAVSVQPWLEGEAGRFSDRWSDAEAEALVRLLAGLHGVRHAAPPEEPDLPGRPALDGVLAAVARGRRPDGGPLGPEVADVLAPRLGALRRELRRLDASVACDPGRVVVTHGEPHPGNVVRTGAGPRLVDWDTARAAEPERDLWLVAARTDLDVAALYAELTGRLVDPERMAGRERRWALADVASFVPALLAASGPDADTAWQLEALGRTLEAL</sequence>
<dbReference type="SUPFAM" id="SSF56112">
    <property type="entry name" value="Protein kinase-like (PK-like)"/>
    <property type="match status" value="1"/>
</dbReference>